<evidence type="ECO:0000313" key="11">
    <source>
        <dbReference type="Proteomes" id="UP001163105"/>
    </source>
</evidence>
<dbReference type="SUPFAM" id="SSF64356">
    <property type="entry name" value="SNARE-like"/>
    <property type="match status" value="1"/>
</dbReference>
<dbReference type="Pfam" id="PF04099">
    <property type="entry name" value="Sybindin"/>
    <property type="match status" value="1"/>
</dbReference>
<dbReference type="SMART" id="SM01399">
    <property type="entry name" value="Sybindin"/>
    <property type="match status" value="1"/>
</dbReference>
<dbReference type="GO" id="GO:0030008">
    <property type="term" value="C:TRAPP complex"/>
    <property type="evidence" value="ECO:0007669"/>
    <property type="project" value="InterPro"/>
</dbReference>
<evidence type="ECO:0000256" key="4">
    <source>
        <dbReference type="ARBA" id="ARBA00022824"/>
    </source>
</evidence>
<keyword evidence="3" id="KW-0813">Transport</keyword>
<dbReference type="PANTHER" id="PTHR23249">
    <property type="entry name" value="TRAFFICKING PROTEIN PARTICLE COMPLEX SUBUNIT"/>
    <property type="match status" value="1"/>
</dbReference>
<accession>A0AB34G283</accession>
<evidence type="ECO:0000256" key="5">
    <source>
        <dbReference type="ARBA" id="ARBA00022892"/>
    </source>
</evidence>
<dbReference type="CDD" id="cd14856">
    <property type="entry name" value="TRAPPC4_synbindin"/>
    <property type="match status" value="1"/>
</dbReference>
<evidence type="ECO:0000256" key="7">
    <source>
        <dbReference type="ARBA" id="ARBA00038179"/>
    </source>
</evidence>
<organism evidence="10 11">
    <name type="scientific">Purpureocillium lavendulum</name>
    <dbReference type="NCBI Taxonomy" id="1247861"/>
    <lineage>
        <taxon>Eukaryota</taxon>
        <taxon>Fungi</taxon>
        <taxon>Dikarya</taxon>
        <taxon>Ascomycota</taxon>
        <taxon>Pezizomycotina</taxon>
        <taxon>Sordariomycetes</taxon>
        <taxon>Hypocreomycetidae</taxon>
        <taxon>Hypocreales</taxon>
        <taxon>Ophiocordycipitaceae</taxon>
        <taxon>Purpureocillium</taxon>
    </lineage>
</organism>
<evidence type="ECO:0000256" key="2">
    <source>
        <dbReference type="ARBA" id="ARBA00004555"/>
    </source>
</evidence>
<gene>
    <name evidence="10" type="primary">TRAPPC4</name>
    <name evidence="10" type="ORF">O9K51_00546</name>
</gene>
<evidence type="ECO:0000256" key="6">
    <source>
        <dbReference type="ARBA" id="ARBA00023034"/>
    </source>
</evidence>
<feature type="region of interest" description="Disordered" evidence="8">
    <location>
        <begin position="59"/>
        <end position="80"/>
    </location>
</feature>
<comment type="caution">
    <text evidence="10">The sequence shown here is derived from an EMBL/GenBank/DDBJ whole genome shotgun (WGS) entry which is preliminary data.</text>
</comment>
<keyword evidence="11" id="KW-1185">Reference proteome</keyword>
<feature type="transmembrane region" description="Helical" evidence="9">
    <location>
        <begin position="156"/>
        <end position="181"/>
    </location>
</feature>
<dbReference type="GO" id="GO:0005794">
    <property type="term" value="C:Golgi apparatus"/>
    <property type="evidence" value="ECO:0007669"/>
    <property type="project" value="UniProtKB-SubCell"/>
</dbReference>
<dbReference type="EMBL" id="JAQHRD010000001">
    <property type="protein sequence ID" value="KAJ6445783.1"/>
    <property type="molecule type" value="Genomic_DNA"/>
</dbReference>
<protein>
    <submittedName>
        <fullName evidence="10">Cis-golgi transport protein particle complex subunit</fullName>
    </submittedName>
</protein>
<keyword evidence="5" id="KW-0931">ER-Golgi transport</keyword>
<evidence type="ECO:0000256" key="1">
    <source>
        <dbReference type="ARBA" id="ARBA00004240"/>
    </source>
</evidence>
<keyword evidence="9" id="KW-0812">Transmembrane</keyword>
<dbReference type="AlphaFoldDB" id="A0AB34G283"/>
<keyword evidence="9" id="KW-0472">Membrane</keyword>
<dbReference type="GO" id="GO:0006888">
    <property type="term" value="P:endoplasmic reticulum to Golgi vesicle-mediated transport"/>
    <property type="evidence" value="ECO:0007669"/>
    <property type="project" value="TreeGrafter"/>
</dbReference>
<dbReference type="InterPro" id="IPR011012">
    <property type="entry name" value="Longin-like_dom_sf"/>
</dbReference>
<evidence type="ECO:0000256" key="9">
    <source>
        <dbReference type="SAM" id="Phobius"/>
    </source>
</evidence>
<dbReference type="FunFam" id="3.30.450.70:FF:000007">
    <property type="entry name" value="Putative sybindin-like family protein"/>
    <property type="match status" value="1"/>
</dbReference>
<comment type="subcellular location">
    <subcellularLocation>
        <location evidence="1">Endoplasmic reticulum</location>
    </subcellularLocation>
    <subcellularLocation>
        <location evidence="2">Golgi apparatus</location>
    </subcellularLocation>
</comment>
<dbReference type="PANTHER" id="PTHR23249:SF15">
    <property type="entry name" value="TRAFFICKING PROTEIN PARTICLE COMPLEX SUBUNIT 4"/>
    <property type="match status" value="1"/>
</dbReference>
<sequence>MPSPRTVFALIIINKAGGLIYNKTFHDAGLQKISTNDYLVLAGTFHGVHAITARLNPVRPPPLPPTHPPGANVLPSRPEPSSGLEVLETENFRMQCFTTLTGTKFLLFTDTTQTNVDVTLRRIYDLYSDYVMKNPFYSLEMPLGALQWSTSRRVHLVTAVLLVSVLRAAAASAAAGLVFFLDTLQRRLLRLFLFLPCPLLLARLFLFHAHAQSQRQLRLQRGVEAEFKLLTAAARAARTAGGRGVLAQENRRRDELIAEQSAARRDGNEMRALASLDSLVEGLQLLVRVIVFEIPKENEVNRDVALLHLLSKLREFLLVLFDRRADEDYYSLPLGSVLAALENLALLRGERHQDLRPLATHAHQADRRFRIALRNALEENVDGVHL</sequence>
<evidence type="ECO:0000313" key="10">
    <source>
        <dbReference type="EMBL" id="KAJ6445783.1"/>
    </source>
</evidence>
<reference evidence="10" key="1">
    <citation type="submission" date="2023-01" db="EMBL/GenBank/DDBJ databases">
        <title>The growth and conidiation of Purpureocillium lavendulum are regulated by nitrogen source and histone H3K14 acetylation.</title>
        <authorList>
            <person name="Tang P."/>
            <person name="Han J."/>
            <person name="Zhang C."/>
            <person name="Tang P."/>
            <person name="Qi F."/>
            <person name="Zhang K."/>
            <person name="Liang L."/>
        </authorList>
    </citation>
    <scope>NUCLEOTIDE SEQUENCE</scope>
    <source>
        <strain evidence="10">YMF1.00683</strain>
    </source>
</reference>
<dbReference type="GO" id="GO:0005783">
    <property type="term" value="C:endoplasmic reticulum"/>
    <property type="evidence" value="ECO:0007669"/>
    <property type="project" value="UniProtKB-SubCell"/>
</dbReference>
<proteinExistence type="inferred from homology"/>
<feature type="transmembrane region" description="Helical" evidence="9">
    <location>
        <begin position="187"/>
        <end position="206"/>
    </location>
</feature>
<feature type="compositionally biased region" description="Pro residues" evidence="8">
    <location>
        <begin position="59"/>
        <end position="68"/>
    </location>
</feature>
<dbReference type="Gene3D" id="3.30.450.70">
    <property type="match status" value="1"/>
</dbReference>
<evidence type="ECO:0000256" key="8">
    <source>
        <dbReference type="SAM" id="MobiDB-lite"/>
    </source>
</evidence>
<evidence type="ECO:0000256" key="3">
    <source>
        <dbReference type="ARBA" id="ARBA00022448"/>
    </source>
</evidence>
<keyword evidence="6" id="KW-0333">Golgi apparatus</keyword>
<keyword evidence="9" id="KW-1133">Transmembrane helix</keyword>
<keyword evidence="4" id="KW-0256">Endoplasmic reticulum</keyword>
<comment type="similarity">
    <text evidence="7">Belongs to the TRAPP small subunits family. TRAPPC4 subfamily.</text>
</comment>
<name>A0AB34G283_9HYPO</name>
<dbReference type="Proteomes" id="UP001163105">
    <property type="component" value="Unassembled WGS sequence"/>
</dbReference>
<dbReference type="InterPro" id="IPR007233">
    <property type="entry name" value="TRAPPC"/>
</dbReference>